<dbReference type="SUPFAM" id="SSF51905">
    <property type="entry name" value="FAD/NAD(P)-binding domain"/>
    <property type="match status" value="1"/>
</dbReference>
<dbReference type="PANTHER" id="PTHR43735:SF2">
    <property type="entry name" value="FE-REGULATED PROTEIN 8"/>
    <property type="match status" value="1"/>
</dbReference>
<name>A0AAV5GTU7_9BASI</name>
<accession>A0AAV5GTU7</accession>
<evidence type="ECO:0000313" key="4">
    <source>
        <dbReference type="Proteomes" id="UP001342314"/>
    </source>
</evidence>
<dbReference type="Gene3D" id="3.50.50.100">
    <property type="match status" value="2"/>
</dbReference>
<comment type="caution">
    <text evidence="3">The sequence shown here is derived from an EMBL/GenBank/DDBJ whole genome shotgun (WGS) entry which is preliminary data.</text>
</comment>
<feature type="domain" description="FAD/NAD(P)-binding" evidence="2">
    <location>
        <begin position="12"/>
        <end position="380"/>
    </location>
</feature>
<dbReference type="InterPro" id="IPR023753">
    <property type="entry name" value="FAD/NAD-binding_dom"/>
</dbReference>
<evidence type="ECO:0000259" key="2">
    <source>
        <dbReference type="Pfam" id="PF07992"/>
    </source>
</evidence>
<dbReference type="PANTHER" id="PTHR43735">
    <property type="entry name" value="APOPTOSIS-INDUCING FACTOR 1"/>
    <property type="match status" value="1"/>
</dbReference>
<feature type="coiled-coil region" evidence="1">
    <location>
        <begin position="99"/>
        <end position="140"/>
    </location>
</feature>
<dbReference type="GO" id="GO:0005737">
    <property type="term" value="C:cytoplasm"/>
    <property type="evidence" value="ECO:0007669"/>
    <property type="project" value="TreeGrafter"/>
</dbReference>
<keyword evidence="4" id="KW-1185">Reference proteome</keyword>
<evidence type="ECO:0000256" key="1">
    <source>
        <dbReference type="SAM" id="Coils"/>
    </source>
</evidence>
<dbReference type="EMBL" id="BQKY01000012">
    <property type="protein sequence ID" value="GJN92936.1"/>
    <property type="molecule type" value="Genomic_DNA"/>
</dbReference>
<protein>
    <recommendedName>
        <fullName evidence="2">FAD/NAD(P)-binding domain-containing protein</fullName>
    </recommendedName>
</protein>
<dbReference type="Pfam" id="PF07992">
    <property type="entry name" value="Pyr_redox_2"/>
    <property type="match status" value="1"/>
</dbReference>
<dbReference type="GO" id="GO:0050660">
    <property type="term" value="F:flavin adenine dinucleotide binding"/>
    <property type="evidence" value="ECO:0007669"/>
    <property type="project" value="TreeGrafter"/>
</dbReference>
<dbReference type="PRINTS" id="PR00368">
    <property type="entry name" value="FADPNR"/>
</dbReference>
<dbReference type="AlphaFoldDB" id="A0AAV5GTU7"/>
<dbReference type="Proteomes" id="UP001342314">
    <property type="component" value="Unassembled WGS sequence"/>
</dbReference>
<sequence>MIALPQAAATRNVVVLGASYAGARAAELLSRTLPSTHRVVVIDRQSHFNHLYLHPRVSVVPGHAAKTFIPLQGVVPGPAADTVDLSKKPARHVVVHASVTALSEDYVELDRDLLEHERDLDGDEEEVEKLTSELEAAKLDASPKQKKAATRRLSWEYLIYAFGCQLPPCLTSPSRTKKDGVAFLEALGDKIKKATSILIAGGGALGIQFATDIADLYNNDENRTHLKLDEGESAPPKKRITLVHSRDRFLPMYKQEMHDEIVRRLKVLGVDFVLGERVALPDQKEDEPGAMKSIKLKDGREVEYDLLLRCTGQKPNSQVMRDFLPEALDEWGFIKINPTLQVDTSTRPSVSDKLRRNMYSIGDVAAAGVIKAGHTGWNQAGVATQNIMCCIETDALNARRSQDGEKSEEPALVDYEKSPPQIKVTLGLKHSCTELVKAMGDQVTHFATGDDGPIDGYYKLVWKNLGADPEDVNA</sequence>
<evidence type="ECO:0000313" key="3">
    <source>
        <dbReference type="EMBL" id="GJN92936.1"/>
    </source>
</evidence>
<dbReference type="GO" id="GO:0004174">
    <property type="term" value="F:electron-transferring-flavoprotein dehydrogenase activity"/>
    <property type="evidence" value="ECO:0007669"/>
    <property type="project" value="TreeGrafter"/>
</dbReference>
<organism evidence="3 4">
    <name type="scientific">Rhodotorula paludigena</name>
    <dbReference type="NCBI Taxonomy" id="86838"/>
    <lineage>
        <taxon>Eukaryota</taxon>
        <taxon>Fungi</taxon>
        <taxon>Dikarya</taxon>
        <taxon>Basidiomycota</taxon>
        <taxon>Pucciniomycotina</taxon>
        <taxon>Microbotryomycetes</taxon>
        <taxon>Sporidiobolales</taxon>
        <taxon>Sporidiobolaceae</taxon>
        <taxon>Rhodotorula</taxon>
    </lineage>
</organism>
<reference evidence="3 4" key="1">
    <citation type="submission" date="2021-12" db="EMBL/GenBank/DDBJ databases">
        <title>High titer production of polyol ester of fatty acids by Rhodotorula paludigena BS15 towards product separation-free biomass refinery.</title>
        <authorList>
            <person name="Mano J."/>
            <person name="Ono H."/>
            <person name="Tanaka T."/>
            <person name="Naito K."/>
            <person name="Sushida H."/>
            <person name="Ike M."/>
            <person name="Tokuyasu K."/>
            <person name="Kitaoka M."/>
        </authorList>
    </citation>
    <scope>NUCLEOTIDE SEQUENCE [LARGE SCALE GENOMIC DNA]</scope>
    <source>
        <strain evidence="3 4">BS15</strain>
    </source>
</reference>
<proteinExistence type="predicted"/>
<dbReference type="InterPro" id="IPR036188">
    <property type="entry name" value="FAD/NAD-bd_sf"/>
</dbReference>
<keyword evidence="1" id="KW-0175">Coiled coil</keyword>
<gene>
    <name evidence="3" type="ORF">Rhopal_005979-T1</name>
</gene>